<feature type="transmembrane region" description="Helical" evidence="9">
    <location>
        <begin position="347"/>
        <end position="372"/>
    </location>
</feature>
<accession>A0A369TFS1</accession>
<dbReference type="PANTHER" id="PTHR30574">
    <property type="entry name" value="INNER MEMBRANE PROTEIN YEDE"/>
    <property type="match status" value="1"/>
</dbReference>
<name>A0A369TFS1_9PROT</name>
<keyword evidence="2" id="KW-0813">Transport</keyword>
<dbReference type="EMBL" id="QPMH01000001">
    <property type="protein sequence ID" value="RDD63662.1"/>
    <property type="molecule type" value="Genomic_DNA"/>
</dbReference>
<dbReference type="InterPro" id="IPR007272">
    <property type="entry name" value="Sulf_transp_TsuA/YedE"/>
</dbReference>
<evidence type="ECO:0000256" key="3">
    <source>
        <dbReference type="ARBA" id="ARBA00022475"/>
    </source>
</evidence>
<evidence type="ECO:0000256" key="7">
    <source>
        <dbReference type="ARBA" id="ARBA00023136"/>
    </source>
</evidence>
<feature type="transmembrane region" description="Helical" evidence="9">
    <location>
        <begin position="217"/>
        <end position="242"/>
    </location>
</feature>
<dbReference type="Pfam" id="PF04143">
    <property type="entry name" value="Sulf_transp"/>
    <property type="match status" value="1"/>
</dbReference>
<keyword evidence="3" id="KW-1003">Cell membrane</keyword>
<evidence type="ECO:0000256" key="4">
    <source>
        <dbReference type="ARBA" id="ARBA00022519"/>
    </source>
</evidence>
<comment type="caution">
    <text evidence="11">The sequence shown here is derived from an EMBL/GenBank/DDBJ whole genome shotgun (WGS) entry which is preliminary data.</text>
</comment>
<evidence type="ECO:0000256" key="1">
    <source>
        <dbReference type="ARBA" id="ARBA00004429"/>
    </source>
</evidence>
<feature type="transmembrane region" description="Helical" evidence="9">
    <location>
        <begin position="104"/>
        <end position="129"/>
    </location>
</feature>
<feature type="transmembrane region" description="Helical" evidence="9">
    <location>
        <begin position="136"/>
        <end position="154"/>
    </location>
</feature>
<feature type="transmembrane region" description="Helical" evidence="9">
    <location>
        <begin position="30"/>
        <end position="51"/>
    </location>
</feature>
<organism evidence="11 12">
    <name type="scientific">Ferruginivarius sediminum</name>
    <dbReference type="NCBI Taxonomy" id="2661937"/>
    <lineage>
        <taxon>Bacteria</taxon>
        <taxon>Pseudomonadati</taxon>
        <taxon>Pseudomonadota</taxon>
        <taxon>Alphaproteobacteria</taxon>
        <taxon>Rhodospirillales</taxon>
        <taxon>Rhodospirillaceae</taxon>
        <taxon>Ferruginivarius</taxon>
    </lineage>
</organism>
<evidence type="ECO:0000256" key="5">
    <source>
        <dbReference type="ARBA" id="ARBA00022692"/>
    </source>
</evidence>
<evidence type="ECO:0000256" key="10">
    <source>
        <dbReference type="SAM" id="SignalP"/>
    </source>
</evidence>
<keyword evidence="6 9" id="KW-1133">Transmembrane helix</keyword>
<evidence type="ECO:0000256" key="9">
    <source>
        <dbReference type="SAM" id="Phobius"/>
    </source>
</evidence>
<evidence type="ECO:0000256" key="2">
    <source>
        <dbReference type="ARBA" id="ARBA00022448"/>
    </source>
</evidence>
<sequence>MNRTVIVAALTLLAAGAAAAFDAAGQRMAVLYLIGGGLGIALYHAAFGFTGSWRALLADGRGAGVRAQMVMLAVASAIFLPALAQGSLFGQGVVGSVAPVGVSVIVGAFVFGIGMQLGGACASGTLFTVGGGSTRMIVTLVFFLVGSLLGSLHMPWWLQQPNVGAISLMRELGLWGALALQLAIFAAIAGATVWLERRRHGRLLPTSPSLGFSWRRLLAGPWPMVMGGLALALLNAATLAVAGHPWNISFGYTLWGAKAAAGLGIDVGSWTFWSWPYPKQALEGPVFAETTSTMNFGIIVGALLAAGLAGRFAPARRIPWKSALAAVIGGVLMGYGARLAFGCNIGAYFSGIASGSVHGWLWLVAALAGNWIGVKLRPLFDMAVERAK</sequence>
<keyword evidence="5 9" id="KW-0812">Transmembrane</keyword>
<dbReference type="Proteomes" id="UP000253941">
    <property type="component" value="Unassembled WGS sequence"/>
</dbReference>
<keyword evidence="12" id="KW-1185">Reference proteome</keyword>
<feature type="chain" id="PRO_5016953106" evidence="10">
    <location>
        <begin position="21"/>
        <end position="388"/>
    </location>
</feature>
<feature type="transmembrane region" description="Helical" evidence="9">
    <location>
        <begin position="322"/>
        <end position="341"/>
    </location>
</feature>
<dbReference type="PANTHER" id="PTHR30574:SF1">
    <property type="entry name" value="SULPHUR TRANSPORT DOMAIN-CONTAINING PROTEIN"/>
    <property type="match status" value="1"/>
</dbReference>
<evidence type="ECO:0000313" key="11">
    <source>
        <dbReference type="EMBL" id="RDD63662.1"/>
    </source>
</evidence>
<evidence type="ECO:0000256" key="8">
    <source>
        <dbReference type="ARBA" id="ARBA00035655"/>
    </source>
</evidence>
<feature type="transmembrane region" description="Helical" evidence="9">
    <location>
        <begin position="174"/>
        <end position="196"/>
    </location>
</feature>
<keyword evidence="4" id="KW-0997">Cell inner membrane</keyword>
<feature type="transmembrane region" description="Helical" evidence="9">
    <location>
        <begin position="63"/>
        <end position="84"/>
    </location>
</feature>
<dbReference type="AlphaFoldDB" id="A0A369TFS1"/>
<dbReference type="GO" id="GO:0005886">
    <property type="term" value="C:plasma membrane"/>
    <property type="evidence" value="ECO:0007669"/>
    <property type="project" value="UniProtKB-SubCell"/>
</dbReference>
<feature type="signal peptide" evidence="10">
    <location>
        <begin position="1"/>
        <end position="20"/>
    </location>
</feature>
<evidence type="ECO:0000313" key="12">
    <source>
        <dbReference type="Proteomes" id="UP000253941"/>
    </source>
</evidence>
<evidence type="ECO:0000256" key="6">
    <source>
        <dbReference type="ARBA" id="ARBA00022989"/>
    </source>
</evidence>
<gene>
    <name evidence="11" type="ORF">DRB17_00300</name>
</gene>
<keyword evidence="7 9" id="KW-0472">Membrane</keyword>
<protein>
    <submittedName>
        <fullName evidence="11">YeeE/YedE family protein</fullName>
    </submittedName>
</protein>
<keyword evidence="10" id="KW-0732">Signal</keyword>
<proteinExistence type="inferred from homology"/>
<dbReference type="RefSeq" id="WP_114580175.1">
    <property type="nucleotide sequence ID" value="NZ_QPMH01000001.1"/>
</dbReference>
<reference evidence="11 12" key="1">
    <citation type="submission" date="2018-07" db="EMBL/GenBank/DDBJ databases">
        <title>Venubactetium sediminum gen. nov., sp. nov., isolated from a marine solar saltern.</title>
        <authorList>
            <person name="Wang S."/>
        </authorList>
    </citation>
    <scope>NUCLEOTIDE SEQUENCE [LARGE SCALE GENOMIC DNA]</scope>
    <source>
        <strain evidence="11 12">WD2A32</strain>
    </source>
</reference>
<comment type="similarity">
    <text evidence="8">Belongs to the TsuA/YedE (TC 9.B.102) family.</text>
</comment>
<feature type="transmembrane region" description="Helical" evidence="9">
    <location>
        <begin position="292"/>
        <end position="310"/>
    </location>
</feature>
<comment type="subcellular location">
    <subcellularLocation>
        <location evidence="1">Cell inner membrane</location>
        <topology evidence="1">Multi-pass membrane protein</topology>
    </subcellularLocation>
</comment>